<dbReference type="GeneID" id="88173846"/>
<evidence type="ECO:0000256" key="1">
    <source>
        <dbReference type="ARBA" id="ARBA00010218"/>
    </source>
</evidence>
<comment type="similarity">
    <text evidence="1">Belongs to the IWR1/SLC7A6OS family.</text>
</comment>
<feature type="compositionally biased region" description="Basic and acidic residues" evidence="2">
    <location>
        <begin position="189"/>
        <end position="200"/>
    </location>
</feature>
<organism evidence="4 5">
    <name type="scientific">Australozyma saopauloensis</name>
    <dbReference type="NCBI Taxonomy" id="291208"/>
    <lineage>
        <taxon>Eukaryota</taxon>
        <taxon>Fungi</taxon>
        <taxon>Dikarya</taxon>
        <taxon>Ascomycota</taxon>
        <taxon>Saccharomycotina</taxon>
        <taxon>Pichiomycetes</taxon>
        <taxon>Metschnikowiaceae</taxon>
        <taxon>Australozyma</taxon>
    </lineage>
</organism>
<feature type="domain" description="Transcription factor Iwr1" evidence="3">
    <location>
        <begin position="146"/>
        <end position="219"/>
    </location>
</feature>
<feature type="compositionally biased region" description="Basic and acidic residues" evidence="2">
    <location>
        <begin position="132"/>
        <end position="141"/>
    </location>
</feature>
<feature type="region of interest" description="Disordered" evidence="2">
    <location>
        <begin position="122"/>
        <end position="143"/>
    </location>
</feature>
<dbReference type="GO" id="GO:0006606">
    <property type="term" value="P:protein import into nucleus"/>
    <property type="evidence" value="ECO:0007669"/>
    <property type="project" value="InterPro"/>
</dbReference>
<dbReference type="EMBL" id="CP138896">
    <property type="protein sequence ID" value="WPK25465.1"/>
    <property type="molecule type" value="Genomic_DNA"/>
</dbReference>
<sequence>MSAIPQILRIKRKRGQDPLQALVLEGESLAKRSKPSSPIPSATSSVSNLRSYFFELASTDTREPAIRSSSSGLTLSETTTGLRKRRFVIPKQESDDEEVIPSQLHQMLDEFLTLEEELPEKLKKRRGSTMKSAEDKEHEVESSPADEYVFDVYKLSANEQPLTSMNYPQSQIGYIRFFDDEESALVNVDESRDPRDHALSEDEDSNAESFYQNDYPEDEDAGEFSETYENINESDEDSDYYYDDDRPVIASTAEQMEGQSYLRGDEPSNAVVNGEFDNLYDDFFDEEGNRKTSLLEACETYENYDADADAY</sequence>
<gene>
    <name evidence="4" type="ORF">PUMCH_002782</name>
</gene>
<dbReference type="Proteomes" id="UP001338582">
    <property type="component" value="Chromosome 3"/>
</dbReference>
<dbReference type="AlphaFoldDB" id="A0AAX4HA86"/>
<protein>
    <recommendedName>
        <fullName evidence="3">Transcription factor Iwr1 domain-containing protein</fullName>
    </recommendedName>
</protein>
<dbReference type="RefSeq" id="XP_062877847.1">
    <property type="nucleotide sequence ID" value="XM_063021777.1"/>
</dbReference>
<keyword evidence="5" id="KW-1185">Reference proteome</keyword>
<dbReference type="InterPro" id="IPR013883">
    <property type="entry name" value="TF_Iwr1_dom"/>
</dbReference>
<accession>A0AAX4HA86</accession>
<dbReference type="Pfam" id="PF08574">
    <property type="entry name" value="Iwr1"/>
    <property type="match status" value="1"/>
</dbReference>
<proteinExistence type="inferred from homology"/>
<name>A0AAX4HA86_9ASCO</name>
<evidence type="ECO:0000256" key="2">
    <source>
        <dbReference type="SAM" id="MobiDB-lite"/>
    </source>
</evidence>
<dbReference type="KEGG" id="asau:88173846"/>
<evidence type="ECO:0000313" key="5">
    <source>
        <dbReference type="Proteomes" id="UP001338582"/>
    </source>
</evidence>
<evidence type="ECO:0000313" key="4">
    <source>
        <dbReference type="EMBL" id="WPK25465.1"/>
    </source>
</evidence>
<feature type="region of interest" description="Disordered" evidence="2">
    <location>
        <begin position="188"/>
        <end position="221"/>
    </location>
</feature>
<reference evidence="4 5" key="1">
    <citation type="submission" date="2023-10" db="EMBL/GenBank/DDBJ databases">
        <title>Draft Genome Sequence of Candida saopaulonensis from a very Premature Infant with Sepsis.</title>
        <authorList>
            <person name="Ning Y."/>
            <person name="Dai R."/>
            <person name="Xiao M."/>
            <person name="Xu Y."/>
            <person name="Yan Q."/>
            <person name="Zhang L."/>
        </authorList>
    </citation>
    <scope>NUCLEOTIDE SEQUENCE [LARGE SCALE GENOMIC DNA]</scope>
    <source>
        <strain evidence="4 5">19XY460</strain>
    </source>
</reference>
<dbReference type="PANTHER" id="PTHR28063">
    <property type="entry name" value="RNA POLYMERASE II NUCLEAR LOCALIZATION PROTEIN IWR1"/>
    <property type="match status" value="1"/>
</dbReference>
<evidence type="ECO:0000259" key="3">
    <source>
        <dbReference type="Pfam" id="PF08574"/>
    </source>
</evidence>
<dbReference type="PANTHER" id="PTHR28063:SF1">
    <property type="entry name" value="RNA POLYMERASE II NUCLEAR LOCALIZATION PROTEIN IWR1"/>
    <property type="match status" value="1"/>
</dbReference>
<dbReference type="InterPro" id="IPR040150">
    <property type="entry name" value="Iwr1"/>
</dbReference>
<dbReference type="GO" id="GO:0005737">
    <property type="term" value="C:cytoplasm"/>
    <property type="evidence" value="ECO:0007669"/>
    <property type="project" value="TreeGrafter"/>
</dbReference>